<proteinExistence type="predicted"/>
<dbReference type="Proteomes" id="UP000219482">
    <property type="component" value="Unassembled WGS sequence"/>
</dbReference>
<sequence>MTPLRSTAAAAAVALGLLGISGCTDSGDDADAGPASATLTAPVTPPAPSLAGEEEAGALSRLPEGTATGTAVIAYSGLGELRAPFSGTCSHAGDATVVEGSADTARIRLEAEPEGVQLTLDDVDLSTSSDLATGRYDVSGAHLTLDAPLAHDAQTVGSVQLEVDCG</sequence>
<evidence type="ECO:0000256" key="1">
    <source>
        <dbReference type="SAM" id="MobiDB-lite"/>
    </source>
</evidence>
<keyword evidence="4" id="KW-1185">Reference proteome</keyword>
<evidence type="ECO:0000313" key="3">
    <source>
        <dbReference type="EMBL" id="SOD93808.1"/>
    </source>
</evidence>
<dbReference type="RefSeq" id="WP_097182287.1">
    <property type="nucleotide sequence ID" value="NZ_OCNK01000001.1"/>
</dbReference>
<dbReference type="EMBL" id="OCNK01000001">
    <property type="protein sequence ID" value="SOD93808.1"/>
    <property type="molecule type" value="Genomic_DNA"/>
</dbReference>
<accession>A0A286GE88</accession>
<gene>
    <name evidence="3" type="ORF">SAMN06272739_0437</name>
</gene>
<evidence type="ECO:0000256" key="2">
    <source>
        <dbReference type="SAM" id="SignalP"/>
    </source>
</evidence>
<dbReference type="PROSITE" id="PS51257">
    <property type="entry name" value="PROKAR_LIPOPROTEIN"/>
    <property type="match status" value="1"/>
</dbReference>
<evidence type="ECO:0008006" key="5">
    <source>
        <dbReference type="Google" id="ProtNLM"/>
    </source>
</evidence>
<feature type="chain" id="PRO_5038903530" description="Lipoprotein antigen" evidence="2">
    <location>
        <begin position="27"/>
        <end position="166"/>
    </location>
</feature>
<dbReference type="AlphaFoldDB" id="A0A286GE88"/>
<feature type="region of interest" description="Disordered" evidence="1">
    <location>
        <begin position="29"/>
        <end position="63"/>
    </location>
</feature>
<organism evidence="3 4">
    <name type="scientific">Blastococcus haudaquaticus</name>
    <dbReference type="NCBI Taxonomy" id="1938745"/>
    <lineage>
        <taxon>Bacteria</taxon>
        <taxon>Bacillati</taxon>
        <taxon>Actinomycetota</taxon>
        <taxon>Actinomycetes</taxon>
        <taxon>Geodermatophilales</taxon>
        <taxon>Geodermatophilaceae</taxon>
        <taxon>Blastococcus</taxon>
    </lineage>
</organism>
<name>A0A286GE88_9ACTN</name>
<protein>
    <recommendedName>
        <fullName evidence="5">Lipoprotein antigen</fullName>
    </recommendedName>
</protein>
<reference evidence="4" key="1">
    <citation type="submission" date="2017-09" db="EMBL/GenBank/DDBJ databases">
        <authorList>
            <person name="Varghese N."/>
            <person name="Submissions S."/>
        </authorList>
    </citation>
    <scope>NUCLEOTIDE SEQUENCE [LARGE SCALE GENOMIC DNA]</scope>
    <source>
        <strain evidence="4">DSM 44270</strain>
    </source>
</reference>
<keyword evidence="2" id="KW-0732">Signal</keyword>
<feature type="compositionally biased region" description="Low complexity" evidence="1">
    <location>
        <begin position="32"/>
        <end position="42"/>
    </location>
</feature>
<evidence type="ECO:0000313" key="4">
    <source>
        <dbReference type="Proteomes" id="UP000219482"/>
    </source>
</evidence>
<dbReference type="OrthoDB" id="5195193at2"/>
<feature type="signal peptide" evidence="2">
    <location>
        <begin position="1"/>
        <end position="26"/>
    </location>
</feature>